<keyword evidence="4" id="KW-1185">Reference proteome</keyword>
<sequence length="189" mass="19905">MAVHPHHAFPTPEGEPGMRHHLTSPLATVALTALMLSGCATTEGEADDPAPGAEQSANSRDAMSDLPDGIPTPYSDLKVGMCSNFQGDVRSDQEVGTVDCSTPHRFEILSEAKIPKSGGSPFPGDRGVMDAMRTLCAPVLDPLVSKNKGSMIGLLFVPLKKDSWEAGNRTGYCSITFPEPKTGKIGKAA</sequence>
<dbReference type="Pfam" id="PF13845">
    <property type="entry name" value="Septum_form"/>
    <property type="match status" value="1"/>
</dbReference>
<accession>A0A7W9QFW8</accession>
<comment type="caution">
    <text evidence="3">The sequence shown here is derived from an EMBL/GenBank/DDBJ whole genome shotgun (WGS) entry which is preliminary data.</text>
</comment>
<feature type="region of interest" description="Disordered" evidence="1">
    <location>
        <begin position="1"/>
        <end position="20"/>
    </location>
</feature>
<gene>
    <name evidence="3" type="ORF">FHS42_006372</name>
</gene>
<dbReference type="Proteomes" id="UP000588098">
    <property type="component" value="Unassembled WGS sequence"/>
</dbReference>
<feature type="region of interest" description="Disordered" evidence="1">
    <location>
        <begin position="41"/>
        <end position="70"/>
    </location>
</feature>
<protein>
    <recommendedName>
        <fullName evidence="2">Septum formation-related domain-containing protein</fullName>
    </recommendedName>
</protein>
<dbReference type="InterPro" id="IPR026004">
    <property type="entry name" value="Septum_form"/>
</dbReference>
<dbReference type="AlphaFoldDB" id="A0A7W9QFW8"/>
<organism evidence="3 4">
    <name type="scientific">Streptomyces zagrosensis</name>
    <dbReference type="NCBI Taxonomy" id="1042984"/>
    <lineage>
        <taxon>Bacteria</taxon>
        <taxon>Bacillati</taxon>
        <taxon>Actinomycetota</taxon>
        <taxon>Actinomycetes</taxon>
        <taxon>Kitasatosporales</taxon>
        <taxon>Streptomycetaceae</taxon>
        <taxon>Streptomyces</taxon>
    </lineage>
</organism>
<evidence type="ECO:0000313" key="3">
    <source>
        <dbReference type="EMBL" id="MBB5939279.1"/>
    </source>
</evidence>
<evidence type="ECO:0000256" key="1">
    <source>
        <dbReference type="SAM" id="MobiDB-lite"/>
    </source>
</evidence>
<evidence type="ECO:0000259" key="2">
    <source>
        <dbReference type="Pfam" id="PF13845"/>
    </source>
</evidence>
<name>A0A7W9QFW8_9ACTN</name>
<dbReference type="EMBL" id="JACHJL010000022">
    <property type="protein sequence ID" value="MBB5939279.1"/>
    <property type="molecule type" value="Genomic_DNA"/>
</dbReference>
<feature type="domain" description="Septum formation-related" evidence="2">
    <location>
        <begin position="80"/>
        <end position="181"/>
    </location>
</feature>
<proteinExistence type="predicted"/>
<evidence type="ECO:0000313" key="4">
    <source>
        <dbReference type="Proteomes" id="UP000588098"/>
    </source>
</evidence>
<reference evidence="3 4" key="1">
    <citation type="submission" date="2020-08" db="EMBL/GenBank/DDBJ databases">
        <title>Genomic Encyclopedia of Type Strains, Phase III (KMG-III): the genomes of soil and plant-associated and newly described type strains.</title>
        <authorList>
            <person name="Whitman W."/>
        </authorList>
    </citation>
    <scope>NUCLEOTIDE SEQUENCE [LARGE SCALE GENOMIC DNA]</scope>
    <source>
        <strain evidence="3 4">CECT 8305</strain>
    </source>
</reference>